<evidence type="ECO:0000259" key="2">
    <source>
        <dbReference type="PROSITE" id="PS50213"/>
    </source>
</evidence>
<gene>
    <name evidence="3" type="ORF">C5O00_10680</name>
</gene>
<protein>
    <recommendedName>
        <fullName evidence="2">FAS1 domain-containing protein</fullName>
    </recommendedName>
</protein>
<feature type="signal peptide" evidence="1">
    <location>
        <begin position="1"/>
        <end position="31"/>
    </location>
</feature>
<organism evidence="3 4">
    <name type="scientific">Pukyongia salina</name>
    <dbReference type="NCBI Taxonomy" id="2094025"/>
    <lineage>
        <taxon>Bacteria</taxon>
        <taxon>Pseudomonadati</taxon>
        <taxon>Bacteroidota</taxon>
        <taxon>Flavobacteriia</taxon>
        <taxon>Flavobacteriales</taxon>
        <taxon>Flavobacteriaceae</taxon>
        <taxon>Pukyongia</taxon>
    </lineage>
</organism>
<reference evidence="3 4" key="1">
    <citation type="submission" date="2018-02" db="EMBL/GenBank/DDBJ databases">
        <title>Genomic analysis of the strain RR4-38 isolated from a seawater recirculating aquaculture system.</title>
        <authorList>
            <person name="Kim Y.-S."/>
            <person name="Jang Y.H."/>
            <person name="Kim K.-H."/>
        </authorList>
    </citation>
    <scope>NUCLEOTIDE SEQUENCE [LARGE SCALE GENOMIC DNA]</scope>
    <source>
        <strain evidence="3 4">RR4-38</strain>
    </source>
</reference>
<proteinExistence type="predicted"/>
<evidence type="ECO:0000256" key="1">
    <source>
        <dbReference type="SAM" id="SignalP"/>
    </source>
</evidence>
<dbReference type="EMBL" id="CP027062">
    <property type="protein sequence ID" value="AVI51600.1"/>
    <property type="molecule type" value="Genomic_DNA"/>
</dbReference>
<name>A0A2S0HYB9_9FLAO</name>
<dbReference type="Proteomes" id="UP000238442">
    <property type="component" value="Chromosome"/>
</dbReference>
<dbReference type="Pfam" id="PF02469">
    <property type="entry name" value="Fasciclin"/>
    <property type="match status" value="1"/>
</dbReference>
<dbReference type="InterPro" id="IPR000782">
    <property type="entry name" value="FAS1_domain"/>
</dbReference>
<keyword evidence="1" id="KW-0732">Signal</keyword>
<dbReference type="SUPFAM" id="SSF82153">
    <property type="entry name" value="FAS1 domain"/>
    <property type="match status" value="1"/>
</dbReference>
<evidence type="ECO:0000313" key="4">
    <source>
        <dbReference type="Proteomes" id="UP000238442"/>
    </source>
</evidence>
<accession>A0A2S0HYB9</accession>
<evidence type="ECO:0000313" key="3">
    <source>
        <dbReference type="EMBL" id="AVI51600.1"/>
    </source>
</evidence>
<dbReference type="AlphaFoldDB" id="A0A2S0HYB9"/>
<dbReference type="PROSITE" id="PS50213">
    <property type="entry name" value="FAS1"/>
    <property type="match status" value="1"/>
</dbReference>
<keyword evidence="4" id="KW-1185">Reference proteome</keyword>
<dbReference type="InterPro" id="IPR036378">
    <property type="entry name" value="FAS1_dom_sf"/>
</dbReference>
<dbReference type="Gene3D" id="2.30.180.10">
    <property type="entry name" value="FAS1 domain"/>
    <property type="match status" value="1"/>
</dbReference>
<feature type="chain" id="PRO_5015670812" description="FAS1 domain-containing protein" evidence="1">
    <location>
        <begin position="32"/>
        <end position="202"/>
    </location>
</feature>
<feature type="domain" description="FAS1" evidence="2">
    <location>
        <begin position="54"/>
        <end position="195"/>
    </location>
</feature>
<dbReference type="KEGG" id="aue:C5O00_10680"/>
<sequence>MFTFNPKNFTMSSKLYLSVLLTVFVTVSTFAQKYTNTEMSEVTKSYQGNEFSSNKTLSENLKEAKGFSYFSEILENYSEEIFTDEFMGTVFVISDAGVEKVKEENETFDFSDPAYQKFQLQFFTIPGRLDAHAIKKAVEKGGGSASFKTLEGAVIVIQKTGDQLYLYGPDNARSKIIASDFFHRHGFFHIVEGPLAPSNNKE</sequence>